<comment type="caution">
    <text evidence="2">The sequence shown here is derived from an EMBL/GenBank/DDBJ whole genome shotgun (WGS) entry which is preliminary data.</text>
</comment>
<feature type="region of interest" description="Disordered" evidence="1">
    <location>
        <begin position="102"/>
        <end position="123"/>
    </location>
</feature>
<gene>
    <name evidence="2" type="ORF">ANCCAN_14290</name>
</gene>
<dbReference type="Proteomes" id="UP000252519">
    <property type="component" value="Unassembled WGS sequence"/>
</dbReference>
<evidence type="ECO:0000313" key="2">
    <source>
        <dbReference type="EMBL" id="RCN39768.1"/>
    </source>
</evidence>
<feature type="compositionally biased region" description="Pro residues" evidence="1">
    <location>
        <begin position="172"/>
        <end position="186"/>
    </location>
</feature>
<evidence type="ECO:0000256" key="1">
    <source>
        <dbReference type="SAM" id="MobiDB-lite"/>
    </source>
</evidence>
<reference evidence="2 3" key="1">
    <citation type="submission" date="2014-10" db="EMBL/GenBank/DDBJ databases">
        <title>Draft genome of the hookworm Ancylostoma caninum.</title>
        <authorList>
            <person name="Mitreva M."/>
        </authorList>
    </citation>
    <scope>NUCLEOTIDE SEQUENCE [LARGE SCALE GENOMIC DNA]</scope>
    <source>
        <strain evidence="2 3">Baltimore</strain>
    </source>
</reference>
<dbReference type="EMBL" id="JOJR01000321">
    <property type="protein sequence ID" value="RCN39768.1"/>
    <property type="molecule type" value="Genomic_DNA"/>
</dbReference>
<sequence length="186" mass="20262">MYVINGTVVGDRSSTAGPHYFKSQNLIGSKWRLFCDSSVKTLDSSFQLAPCKASDKHPRTAFDKQFLCCTPILCARRQRVFVGVPPNIRRLAVLLGLESSSSSVTNPVPPTNGRARYTREPTNIQGPDGFLSGFLHSILPEFDSGEHLADALQRLRNQLQQAIFPPAANPSEQPPPPPPQDGAAPP</sequence>
<feature type="compositionally biased region" description="Low complexity" evidence="1">
    <location>
        <begin position="162"/>
        <end position="171"/>
    </location>
</feature>
<dbReference type="AlphaFoldDB" id="A0A368G7V6"/>
<feature type="region of interest" description="Disordered" evidence="1">
    <location>
        <begin position="162"/>
        <end position="186"/>
    </location>
</feature>
<accession>A0A368G7V6</accession>
<keyword evidence="3" id="KW-1185">Reference proteome</keyword>
<organism evidence="2 3">
    <name type="scientific">Ancylostoma caninum</name>
    <name type="common">Dog hookworm</name>
    <dbReference type="NCBI Taxonomy" id="29170"/>
    <lineage>
        <taxon>Eukaryota</taxon>
        <taxon>Metazoa</taxon>
        <taxon>Ecdysozoa</taxon>
        <taxon>Nematoda</taxon>
        <taxon>Chromadorea</taxon>
        <taxon>Rhabditida</taxon>
        <taxon>Rhabditina</taxon>
        <taxon>Rhabditomorpha</taxon>
        <taxon>Strongyloidea</taxon>
        <taxon>Ancylostomatidae</taxon>
        <taxon>Ancylostomatinae</taxon>
        <taxon>Ancylostoma</taxon>
    </lineage>
</organism>
<proteinExistence type="predicted"/>
<evidence type="ECO:0000313" key="3">
    <source>
        <dbReference type="Proteomes" id="UP000252519"/>
    </source>
</evidence>
<protein>
    <submittedName>
        <fullName evidence="2">Uncharacterized protein</fullName>
    </submittedName>
</protein>
<dbReference type="STRING" id="29170.A0A368G7V6"/>
<name>A0A368G7V6_ANCCA</name>